<dbReference type="GO" id="GO:0002039">
    <property type="term" value="F:p53 binding"/>
    <property type="evidence" value="ECO:0007669"/>
    <property type="project" value="InterPro"/>
</dbReference>
<reference evidence="6" key="2">
    <citation type="submission" date="2025-09" db="UniProtKB">
        <authorList>
            <consortium name="Ensembl"/>
        </authorList>
    </citation>
    <scope>IDENTIFICATION</scope>
</reference>
<dbReference type="PANTHER" id="PTHR24131">
    <property type="entry name" value="APOPTOSIS-STIMULATING OF P53 PROTEIN"/>
    <property type="match status" value="1"/>
</dbReference>
<evidence type="ECO:0000256" key="1">
    <source>
        <dbReference type="ARBA" id="ARBA00004123"/>
    </source>
</evidence>
<dbReference type="SUPFAM" id="SSF54236">
    <property type="entry name" value="Ubiquitin-like"/>
    <property type="match status" value="1"/>
</dbReference>
<dbReference type="InterPro" id="IPR047163">
    <property type="entry name" value="ASPP1/2"/>
</dbReference>
<accession>A0A8C4PX30</accession>
<reference evidence="6" key="1">
    <citation type="submission" date="2025-08" db="UniProtKB">
        <authorList>
            <consortium name="Ensembl"/>
        </authorList>
    </citation>
    <scope>IDENTIFICATION</scope>
</reference>
<dbReference type="GO" id="GO:0042981">
    <property type="term" value="P:regulation of apoptotic process"/>
    <property type="evidence" value="ECO:0007669"/>
    <property type="project" value="InterPro"/>
</dbReference>
<sequence>MILTVYLSNNDRQGIEVPITPETCCKDVMDFCKEPGELQCHLVQLWRGDEGIFDLLQQWGARRDEVKFFLRHDVASLEICCTQQHLEHRF</sequence>
<dbReference type="GO" id="GO:0005634">
    <property type="term" value="C:nucleus"/>
    <property type="evidence" value="ECO:0007669"/>
    <property type="project" value="UniProtKB-SubCell"/>
</dbReference>
<evidence type="ECO:0000313" key="7">
    <source>
        <dbReference type="Proteomes" id="UP000694388"/>
    </source>
</evidence>
<evidence type="ECO:0000259" key="5">
    <source>
        <dbReference type="Pfam" id="PF21712"/>
    </source>
</evidence>
<evidence type="ECO:0000313" key="6">
    <source>
        <dbReference type="Ensembl" id="ENSEBUP00000001994.1"/>
    </source>
</evidence>
<name>A0A8C4PX30_EPTBU</name>
<keyword evidence="2" id="KW-0677">Repeat</keyword>
<protein>
    <recommendedName>
        <fullName evidence="5">Ras association domain-containing protein</fullName>
    </recommendedName>
</protein>
<dbReference type="Gene3D" id="3.10.20.90">
    <property type="entry name" value="Phosphatidylinositol 3-kinase Catalytic Subunit, Chain A, domain 1"/>
    <property type="match status" value="1"/>
</dbReference>
<dbReference type="PANTHER" id="PTHR24131:SF10">
    <property type="entry name" value="ANKYRIN-REPEAT, SH3-DOMAIN, AND PROLINE-RICH-REGION CONTAINING PROTEIN, ISOFORM B"/>
    <property type="match status" value="1"/>
</dbReference>
<evidence type="ECO:0000256" key="3">
    <source>
        <dbReference type="ARBA" id="ARBA00023043"/>
    </source>
</evidence>
<organism evidence="6 7">
    <name type="scientific">Eptatretus burgeri</name>
    <name type="common">Inshore hagfish</name>
    <dbReference type="NCBI Taxonomy" id="7764"/>
    <lineage>
        <taxon>Eukaryota</taxon>
        <taxon>Metazoa</taxon>
        <taxon>Chordata</taxon>
        <taxon>Craniata</taxon>
        <taxon>Vertebrata</taxon>
        <taxon>Cyclostomata</taxon>
        <taxon>Myxini</taxon>
        <taxon>Myxiniformes</taxon>
        <taxon>Myxinidae</taxon>
        <taxon>Eptatretinae</taxon>
        <taxon>Eptatretus</taxon>
    </lineage>
</organism>
<dbReference type="Pfam" id="PF21712">
    <property type="entry name" value="RASSF8-10_RA"/>
    <property type="match status" value="1"/>
</dbReference>
<dbReference type="InterPro" id="IPR048945">
    <property type="entry name" value="RASSF8/10_RA"/>
</dbReference>
<dbReference type="InterPro" id="IPR029071">
    <property type="entry name" value="Ubiquitin-like_domsf"/>
</dbReference>
<evidence type="ECO:0000256" key="2">
    <source>
        <dbReference type="ARBA" id="ARBA00022737"/>
    </source>
</evidence>
<dbReference type="Ensembl" id="ENSEBUT00000002340.1">
    <property type="protein sequence ID" value="ENSEBUP00000001994.1"/>
    <property type="gene ID" value="ENSEBUG00000001576.1"/>
</dbReference>
<keyword evidence="4" id="KW-0539">Nucleus</keyword>
<dbReference type="GeneTree" id="ENSGT00940000153463"/>
<evidence type="ECO:0000256" key="4">
    <source>
        <dbReference type="ARBA" id="ARBA00023242"/>
    </source>
</evidence>
<keyword evidence="3" id="KW-0040">ANK repeat</keyword>
<dbReference type="Proteomes" id="UP000694388">
    <property type="component" value="Unplaced"/>
</dbReference>
<proteinExistence type="predicted"/>
<dbReference type="OMA" id="ASLEICC"/>
<comment type="subcellular location">
    <subcellularLocation>
        <location evidence="1">Nucleus</location>
    </subcellularLocation>
</comment>
<dbReference type="AlphaFoldDB" id="A0A8C4PX30"/>
<keyword evidence="7" id="KW-1185">Reference proteome</keyword>
<feature type="domain" description="Ras association" evidence="5">
    <location>
        <begin position="1"/>
        <end position="72"/>
    </location>
</feature>